<name>A0ABN8RWR8_9CNID</name>
<evidence type="ECO:0000313" key="1">
    <source>
        <dbReference type="EMBL" id="CAH3183010.1"/>
    </source>
</evidence>
<reference evidence="1 2" key="1">
    <citation type="submission" date="2022-05" db="EMBL/GenBank/DDBJ databases">
        <authorList>
            <consortium name="Genoscope - CEA"/>
            <person name="William W."/>
        </authorList>
    </citation>
    <scope>NUCLEOTIDE SEQUENCE [LARGE SCALE GENOMIC DNA]</scope>
</reference>
<keyword evidence="2" id="KW-1185">Reference proteome</keyword>
<organism evidence="1 2">
    <name type="scientific">Porites lobata</name>
    <dbReference type="NCBI Taxonomy" id="104759"/>
    <lineage>
        <taxon>Eukaryota</taxon>
        <taxon>Metazoa</taxon>
        <taxon>Cnidaria</taxon>
        <taxon>Anthozoa</taxon>
        <taxon>Hexacorallia</taxon>
        <taxon>Scleractinia</taxon>
        <taxon>Fungiina</taxon>
        <taxon>Poritidae</taxon>
        <taxon>Porites</taxon>
    </lineage>
</organism>
<dbReference type="EMBL" id="CALNXK010000340">
    <property type="protein sequence ID" value="CAH3183010.1"/>
    <property type="molecule type" value="Genomic_DNA"/>
</dbReference>
<gene>
    <name evidence="1" type="ORF">PLOB_00027987</name>
</gene>
<proteinExistence type="predicted"/>
<sequence length="109" mass="12826">ENARDARVWHIKKVNEQRGKEVCRNLPFFTPEKPLVSLFHGKPGLGLNPLRYQRYFENLAAKTSLIEPQNLYPTAEAARFHSLRIYLQVKQWQGERCWHVNGELEVESH</sequence>
<dbReference type="Proteomes" id="UP001159405">
    <property type="component" value="Unassembled WGS sequence"/>
</dbReference>
<accession>A0ABN8RWR8</accession>
<protein>
    <submittedName>
        <fullName evidence="1">Uncharacterized protein</fullName>
    </submittedName>
</protein>
<feature type="non-terminal residue" evidence="1">
    <location>
        <position position="1"/>
    </location>
</feature>
<evidence type="ECO:0000313" key="2">
    <source>
        <dbReference type="Proteomes" id="UP001159405"/>
    </source>
</evidence>
<comment type="caution">
    <text evidence="1">The sequence shown here is derived from an EMBL/GenBank/DDBJ whole genome shotgun (WGS) entry which is preliminary data.</text>
</comment>